<feature type="transmembrane region" description="Helical" evidence="2">
    <location>
        <begin position="35"/>
        <end position="52"/>
    </location>
</feature>
<proteinExistence type="predicted"/>
<sequence length="271" mass="27917">MPYENGPPNKRTPAGRLIADPPAVRRGNRVQMAHVTQLSVFICVALLFATGWCRDVKLDSAAAPGMATQLKPIGSVPDADVLFSLAATSALLTPQSLTLTDVASSAQFSTARHHAGLYTTAEFTNSTLGSHFTSKSGEWMDDPVSVLYGSVNGTVSAALLQLAKPMYNATAKTIVFQSTVLNGNTTTHLTAADGVAARLIDDAANGVGASLQAPTAVPADGLAFGDVALFIDQNSLRLGPDATTKDDSAGWLLAGGVIGVGAVCLLTFGLC</sequence>
<keyword evidence="2" id="KW-1133">Transmembrane helix</keyword>
<keyword evidence="4" id="KW-1185">Reference proteome</keyword>
<evidence type="ECO:0000313" key="3">
    <source>
        <dbReference type="EMBL" id="KAK9843951.1"/>
    </source>
</evidence>
<name>A0AAW1SE83_9CHLO</name>
<feature type="region of interest" description="Disordered" evidence="1">
    <location>
        <begin position="1"/>
        <end position="20"/>
    </location>
</feature>
<accession>A0AAW1SE83</accession>
<evidence type="ECO:0000256" key="1">
    <source>
        <dbReference type="SAM" id="MobiDB-lite"/>
    </source>
</evidence>
<dbReference type="AlphaFoldDB" id="A0AAW1SE83"/>
<keyword evidence="2" id="KW-0472">Membrane</keyword>
<protein>
    <submittedName>
        <fullName evidence="3">Uncharacterized protein</fullName>
    </submittedName>
</protein>
<evidence type="ECO:0000256" key="2">
    <source>
        <dbReference type="SAM" id="Phobius"/>
    </source>
</evidence>
<evidence type="ECO:0000313" key="4">
    <source>
        <dbReference type="Proteomes" id="UP001445335"/>
    </source>
</evidence>
<gene>
    <name evidence="3" type="ORF">WJX81_000310</name>
</gene>
<dbReference type="Proteomes" id="UP001445335">
    <property type="component" value="Unassembled WGS sequence"/>
</dbReference>
<organism evidence="3 4">
    <name type="scientific">Elliptochloris bilobata</name>
    <dbReference type="NCBI Taxonomy" id="381761"/>
    <lineage>
        <taxon>Eukaryota</taxon>
        <taxon>Viridiplantae</taxon>
        <taxon>Chlorophyta</taxon>
        <taxon>core chlorophytes</taxon>
        <taxon>Trebouxiophyceae</taxon>
        <taxon>Trebouxiophyceae incertae sedis</taxon>
        <taxon>Elliptochloris clade</taxon>
        <taxon>Elliptochloris</taxon>
    </lineage>
</organism>
<dbReference type="EMBL" id="JALJOU010000004">
    <property type="protein sequence ID" value="KAK9843951.1"/>
    <property type="molecule type" value="Genomic_DNA"/>
</dbReference>
<feature type="transmembrane region" description="Helical" evidence="2">
    <location>
        <begin position="249"/>
        <end position="270"/>
    </location>
</feature>
<reference evidence="3 4" key="1">
    <citation type="journal article" date="2024" name="Nat. Commun.">
        <title>Phylogenomics reveals the evolutionary origins of lichenization in chlorophyte algae.</title>
        <authorList>
            <person name="Puginier C."/>
            <person name="Libourel C."/>
            <person name="Otte J."/>
            <person name="Skaloud P."/>
            <person name="Haon M."/>
            <person name="Grisel S."/>
            <person name="Petersen M."/>
            <person name="Berrin J.G."/>
            <person name="Delaux P.M."/>
            <person name="Dal Grande F."/>
            <person name="Keller J."/>
        </authorList>
    </citation>
    <scope>NUCLEOTIDE SEQUENCE [LARGE SCALE GENOMIC DNA]</scope>
    <source>
        <strain evidence="3 4">SAG 245.80</strain>
    </source>
</reference>
<comment type="caution">
    <text evidence="3">The sequence shown here is derived from an EMBL/GenBank/DDBJ whole genome shotgun (WGS) entry which is preliminary data.</text>
</comment>
<keyword evidence="2" id="KW-0812">Transmembrane</keyword>